<gene>
    <name evidence="1" type="ORF">IFDJLNFL_0446</name>
    <name evidence="2" type="ORF">MTDSW087_03187</name>
</gene>
<evidence type="ECO:0000313" key="3">
    <source>
        <dbReference type="Proteomes" id="UP000401717"/>
    </source>
</evidence>
<dbReference type="AlphaFoldDB" id="A0A564G050"/>
<dbReference type="Proteomes" id="UP000401717">
    <property type="component" value="Unassembled WGS sequence"/>
</dbReference>
<reference evidence="1" key="2">
    <citation type="journal article" date="2021" name="Front. Microbiol.">
        <title>Comprehensive Comparative Genomics and Phenotyping of Methylobacterium Species.</title>
        <authorList>
            <person name="Alessa O."/>
            <person name="Ogura Y."/>
            <person name="Fujitani Y."/>
            <person name="Takami H."/>
            <person name="Hayashi T."/>
            <person name="Sahin N."/>
            <person name="Tani A."/>
        </authorList>
    </citation>
    <scope>NUCLEOTIDE SEQUENCE</scope>
    <source>
        <strain evidence="1">DSM 22415</strain>
    </source>
</reference>
<name>A0A564G050_9HYPH</name>
<reference evidence="2 3" key="1">
    <citation type="submission" date="2019-06" db="EMBL/GenBank/DDBJ databases">
        <authorList>
            <person name="Rodrigo-Torres L."/>
            <person name="Arahal R. D."/>
            <person name="Lucena T."/>
        </authorList>
    </citation>
    <scope>NUCLEOTIDE SEQUENCE [LARGE SCALE GENOMIC DNA]</scope>
    <source>
        <strain evidence="2 3">SW08-7</strain>
    </source>
</reference>
<reference evidence="1" key="3">
    <citation type="submission" date="2021-08" db="EMBL/GenBank/DDBJ databases">
        <authorList>
            <person name="Tani A."/>
            <person name="Ola A."/>
            <person name="Ogura Y."/>
            <person name="Katsura K."/>
            <person name="Hayashi T."/>
        </authorList>
    </citation>
    <scope>NUCLEOTIDE SEQUENCE</scope>
    <source>
        <strain evidence="1">DSM 22415</strain>
    </source>
</reference>
<accession>A0A564G050</accession>
<dbReference type="EMBL" id="BPQI01000009">
    <property type="protein sequence ID" value="GJD54572.1"/>
    <property type="molecule type" value="Genomic_DNA"/>
</dbReference>
<sequence>MAAFVFGPELRLLHPVTVQRERILPSLADFQDCQATSGLIFSKCMIPPRAEADLAKMPPTIPAHTLPAVMAKESIAYGC</sequence>
<dbReference type="EMBL" id="CABFVH010000020">
    <property type="protein sequence ID" value="VUF13484.1"/>
    <property type="molecule type" value="Genomic_DNA"/>
</dbReference>
<protein>
    <submittedName>
        <fullName evidence="2">Uncharacterized protein</fullName>
    </submittedName>
</protein>
<evidence type="ECO:0000313" key="4">
    <source>
        <dbReference type="Proteomes" id="UP001055303"/>
    </source>
</evidence>
<dbReference type="RefSeq" id="WP_144765558.1">
    <property type="nucleotide sequence ID" value="NZ_BPQI01000009.1"/>
</dbReference>
<organism evidence="2 3">
    <name type="scientific">Methylobacterium dankookense</name>
    <dbReference type="NCBI Taxonomy" id="560405"/>
    <lineage>
        <taxon>Bacteria</taxon>
        <taxon>Pseudomonadati</taxon>
        <taxon>Pseudomonadota</taxon>
        <taxon>Alphaproteobacteria</taxon>
        <taxon>Hyphomicrobiales</taxon>
        <taxon>Methylobacteriaceae</taxon>
        <taxon>Methylobacterium</taxon>
    </lineage>
</organism>
<dbReference type="Proteomes" id="UP001055303">
    <property type="component" value="Unassembled WGS sequence"/>
</dbReference>
<proteinExistence type="predicted"/>
<evidence type="ECO:0000313" key="2">
    <source>
        <dbReference type="EMBL" id="VUF13484.1"/>
    </source>
</evidence>
<keyword evidence="4" id="KW-1185">Reference proteome</keyword>
<evidence type="ECO:0000313" key="1">
    <source>
        <dbReference type="EMBL" id="GJD54572.1"/>
    </source>
</evidence>